<gene>
    <name evidence="1" type="ORF">PROFUN_00856</name>
</gene>
<dbReference type="EMBL" id="MDYQ01000002">
    <property type="protein sequence ID" value="PRP89592.1"/>
    <property type="molecule type" value="Genomic_DNA"/>
</dbReference>
<dbReference type="Proteomes" id="UP000241769">
    <property type="component" value="Unassembled WGS sequence"/>
</dbReference>
<evidence type="ECO:0000313" key="1">
    <source>
        <dbReference type="EMBL" id="PRP89592.1"/>
    </source>
</evidence>
<name>A0A2P6P059_9EUKA</name>
<comment type="caution">
    <text evidence="1">The sequence shown here is derived from an EMBL/GenBank/DDBJ whole genome shotgun (WGS) entry which is preliminary data.</text>
</comment>
<protein>
    <submittedName>
        <fullName evidence="1">Uncharacterized protein</fullName>
    </submittedName>
</protein>
<sequence length="655" mass="74937">MLPELGHIQMHRMIPNKQKSRGARHKARSTAHFYINQLLFRHNHDDGSDHLSTLHQLSQRMFLDFCPVPFEEVVVVHPHAEGQVPITQRAASKLTKDATWHSRLSQLHTVRMRMDTNKTVACGDLIFTRFFPISKDNPAPLFTGWGDLVSDLQLTYYPGGGEGPQFPSDFRGPEKQKIHGDYHIVSLDSRLMLKITVAITEKTGWPSHAWQVDEAMVIFHVNEVERLSRNEKMSDTDSVPSSIDISFHSMFGIRSPSQFIGKVNVPVRMDGHQISSDFLPNFSLVQLKGAGDIDTKFHETINDFDRSTENFPDSDGFLGISIKDNDGRTLSSYVKTYAVDMKPDESTQMYHCSLRAGSRKITTREGKDFGTRKALNLPLDFILRKESKGNMRYRNVLFLLKSRCVNATKKQWRRDVEVGKTDSKIGEKTRKTRKLSGLVPKRSASGRVSLVMNSSSLLFYLIGPPMDYQAGPDPRDPDPFLDSQVLAMERQPLILTVETDDTKEVARYCDKEKQGSAVRFRYIAQSIILCISCPIPRGAYLIAELYDKKAGTRLGDNEQRMLIFRMPRQPLPEENEVLRYNRSTVYKPRRHAPSEDGKFKLSFGMLSPTTFFQMEERVNRQLFVKCTIYSGEETQTYDTKPFYASKENSKRRRSQ</sequence>
<reference evidence="1 2" key="1">
    <citation type="journal article" date="2018" name="Genome Biol. Evol.">
        <title>Multiple Roots of Fruiting Body Formation in Amoebozoa.</title>
        <authorList>
            <person name="Hillmann F."/>
            <person name="Forbes G."/>
            <person name="Novohradska S."/>
            <person name="Ferling I."/>
            <person name="Riege K."/>
            <person name="Groth M."/>
            <person name="Westermann M."/>
            <person name="Marz M."/>
            <person name="Spaller T."/>
            <person name="Winckler T."/>
            <person name="Schaap P."/>
            <person name="Glockner G."/>
        </authorList>
    </citation>
    <scope>NUCLEOTIDE SEQUENCE [LARGE SCALE GENOMIC DNA]</scope>
    <source>
        <strain evidence="1 2">Jena</strain>
    </source>
</reference>
<dbReference type="InParanoid" id="A0A2P6P059"/>
<dbReference type="AlphaFoldDB" id="A0A2P6P059"/>
<keyword evidence="2" id="KW-1185">Reference proteome</keyword>
<evidence type="ECO:0000313" key="2">
    <source>
        <dbReference type="Proteomes" id="UP000241769"/>
    </source>
</evidence>
<organism evidence="1 2">
    <name type="scientific">Planoprotostelium fungivorum</name>
    <dbReference type="NCBI Taxonomy" id="1890364"/>
    <lineage>
        <taxon>Eukaryota</taxon>
        <taxon>Amoebozoa</taxon>
        <taxon>Evosea</taxon>
        <taxon>Variosea</taxon>
        <taxon>Cavosteliida</taxon>
        <taxon>Cavosteliaceae</taxon>
        <taxon>Planoprotostelium</taxon>
    </lineage>
</organism>
<accession>A0A2P6P059</accession>
<proteinExistence type="predicted"/>